<accession>A0A0S3SXI9</accession>
<sequence>MKVDITVEWVWELHPPKIFFTIFSIKRFSFGFYTAHDLIGHVKSPLLLASCLYLSIKPACRACTCWQFFFPCWCVVPSCLDAVVVLVQHSYQLNKVICLLIAFRSPPACAISSCLLKKI</sequence>
<dbReference type="Proteomes" id="UP000291084">
    <property type="component" value="Chromosome 9"/>
</dbReference>
<evidence type="ECO:0000313" key="1">
    <source>
        <dbReference type="EMBL" id="BAT97690.1"/>
    </source>
</evidence>
<name>A0A0S3SXI9_PHAAN</name>
<proteinExistence type="predicted"/>
<dbReference type="AlphaFoldDB" id="A0A0S3SXI9"/>
<dbReference type="EMBL" id="AP015042">
    <property type="protein sequence ID" value="BAT97690.1"/>
    <property type="molecule type" value="Genomic_DNA"/>
</dbReference>
<gene>
    <name evidence="1" type="primary">Vigan.09G121000</name>
    <name evidence="1" type="ORF">VIGAN_09121000</name>
</gene>
<protein>
    <submittedName>
        <fullName evidence="1">Uncharacterized protein</fullName>
    </submittedName>
</protein>
<organism evidence="1 2">
    <name type="scientific">Vigna angularis var. angularis</name>
    <dbReference type="NCBI Taxonomy" id="157739"/>
    <lineage>
        <taxon>Eukaryota</taxon>
        <taxon>Viridiplantae</taxon>
        <taxon>Streptophyta</taxon>
        <taxon>Embryophyta</taxon>
        <taxon>Tracheophyta</taxon>
        <taxon>Spermatophyta</taxon>
        <taxon>Magnoliopsida</taxon>
        <taxon>eudicotyledons</taxon>
        <taxon>Gunneridae</taxon>
        <taxon>Pentapetalae</taxon>
        <taxon>rosids</taxon>
        <taxon>fabids</taxon>
        <taxon>Fabales</taxon>
        <taxon>Fabaceae</taxon>
        <taxon>Papilionoideae</taxon>
        <taxon>50 kb inversion clade</taxon>
        <taxon>NPAAA clade</taxon>
        <taxon>indigoferoid/millettioid clade</taxon>
        <taxon>Phaseoleae</taxon>
        <taxon>Vigna</taxon>
    </lineage>
</organism>
<evidence type="ECO:0000313" key="2">
    <source>
        <dbReference type="Proteomes" id="UP000291084"/>
    </source>
</evidence>
<reference evidence="1 2" key="1">
    <citation type="journal article" date="2015" name="Sci. Rep.">
        <title>The power of single molecule real-time sequencing technology in the de novo assembly of a eukaryotic genome.</title>
        <authorList>
            <person name="Sakai H."/>
            <person name="Naito K."/>
            <person name="Ogiso-Tanaka E."/>
            <person name="Takahashi Y."/>
            <person name="Iseki K."/>
            <person name="Muto C."/>
            <person name="Satou K."/>
            <person name="Teruya K."/>
            <person name="Shiroma A."/>
            <person name="Shimoji M."/>
            <person name="Hirano T."/>
            <person name="Itoh T."/>
            <person name="Kaga A."/>
            <person name="Tomooka N."/>
        </authorList>
    </citation>
    <scope>NUCLEOTIDE SEQUENCE [LARGE SCALE GENOMIC DNA]</scope>
    <source>
        <strain evidence="2">cv. Shumari</strain>
    </source>
</reference>
<keyword evidence="2" id="KW-1185">Reference proteome</keyword>